<dbReference type="Gene3D" id="3.30.280.10">
    <property type="entry name" value="Urease, gamma-like subunit"/>
    <property type="match status" value="1"/>
</dbReference>
<dbReference type="EMBL" id="JACRYT010000004">
    <property type="protein sequence ID" value="MBC6679435.1"/>
    <property type="molecule type" value="Genomic_DNA"/>
</dbReference>
<reference evidence="4" key="1">
    <citation type="submission" date="2020-08" db="EMBL/GenBank/DDBJ databases">
        <title>Genome public.</title>
        <authorList>
            <person name="Liu C."/>
            <person name="Sun Q."/>
        </authorList>
    </citation>
    <scope>NUCLEOTIDE SEQUENCE</scope>
    <source>
        <strain evidence="4">BX12</strain>
    </source>
</reference>
<comment type="catalytic activity">
    <reaction evidence="2 3">
        <text>urea + 2 H2O + H(+) = hydrogencarbonate + 2 NH4(+)</text>
        <dbReference type="Rhea" id="RHEA:20557"/>
        <dbReference type="ChEBI" id="CHEBI:15377"/>
        <dbReference type="ChEBI" id="CHEBI:15378"/>
        <dbReference type="ChEBI" id="CHEBI:16199"/>
        <dbReference type="ChEBI" id="CHEBI:17544"/>
        <dbReference type="ChEBI" id="CHEBI:28938"/>
        <dbReference type="EC" id="3.5.1.5"/>
    </reaction>
</comment>
<dbReference type="SUPFAM" id="SSF54111">
    <property type="entry name" value="Urease, gamma-subunit"/>
    <property type="match status" value="1"/>
</dbReference>
<comment type="subcellular location">
    <subcellularLocation>
        <location evidence="3">Cytoplasm</location>
    </subcellularLocation>
</comment>
<dbReference type="EC" id="3.5.1.5" evidence="3"/>
<gene>
    <name evidence="4" type="primary">ureA</name>
    <name evidence="4" type="ORF">H9L42_06305</name>
</gene>
<dbReference type="NCBIfam" id="TIGR00193">
    <property type="entry name" value="urease_gam"/>
    <property type="match status" value="1"/>
</dbReference>
<dbReference type="InterPro" id="IPR050069">
    <property type="entry name" value="Urease_subunit"/>
</dbReference>
<dbReference type="GO" id="GO:0016151">
    <property type="term" value="F:nickel cation binding"/>
    <property type="evidence" value="ECO:0007669"/>
    <property type="project" value="InterPro"/>
</dbReference>
<evidence type="ECO:0000256" key="3">
    <source>
        <dbReference type="RuleBase" id="RU003850"/>
    </source>
</evidence>
<dbReference type="GO" id="GO:0009039">
    <property type="term" value="F:urease activity"/>
    <property type="evidence" value="ECO:0007669"/>
    <property type="project" value="UniProtKB-EC"/>
</dbReference>
<dbReference type="Pfam" id="PF00547">
    <property type="entry name" value="Urease_gamma"/>
    <property type="match status" value="1"/>
</dbReference>
<evidence type="ECO:0000256" key="1">
    <source>
        <dbReference type="ARBA" id="ARBA00022801"/>
    </source>
</evidence>
<evidence type="ECO:0000256" key="2">
    <source>
        <dbReference type="ARBA" id="ARBA00047778"/>
    </source>
</evidence>
<organism evidence="4 5">
    <name type="scientific">Zhenpiania hominis</name>
    <dbReference type="NCBI Taxonomy" id="2763644"/>
    <lineage>
        <taxon>Bacteria</taxon>
        <taxon>Bacillati</taxon>
        <taxon>Bacillota</taxon>
        <taxon>Clostridia</taxon>
        <taxon>Peptostreptococcales</taxon>
        <taxon>Anaerovoracaceae</taxon>
        <taxon>Zhenpiania</taxon>
    </lineage>
</organism>
<proteinExistence type="inferred from homology"/>
<comment type="caution">
    <text evidence="4">The sequence shown here is derived from an EMBL/GenBank/DDBJ whole genome shotgun (WGS) entry which is preliminary data.</text>
</comment>
<evidence type="ECO:0000313" key="4">
    <source>
        <dbReference type="EMBL" id="MBC6679435.1"/>
    </source>
</evidence>
<sequence length="119" mass="13675">MKLTLKEQERLLMFNVAEMSRRRWKRGIKLNYIEAMSIICDEVLERAREGKSSISDLIDIGSRIITEEDVMEGTPALVPIIQLEVMLPDGNKLVSIQDPIRLETREEAVPVSELITMNY</sequence>
<name>A0A923SQG1_9FIRM</name>
<dbReference type="PANTHER" id="PTHR33569">
    <property type="entry name" value="UREASE"/>
    <property type="match status" value="1"/>
</dbReference>
<evidence type="ECO:0000313" key="5">
    <source>
        <dbReference type="Proteomes" id="UP000602647"/>
    </source>
</evidence>
<dbReference type="InterPro" id="IPR002026">
    <property type="entry name" value="Urease_gamma/gamma-beta_su"/>
</dbReference>
<dbReference type="PANTHER" id="PTHR33569:SF1">
    <property type="entry name" value="UREASE"/>
    <property type="match status" value="1"/>
</dbReference>
<dbReference type="Proteomes" id="UP000602647">
    <property type="component" value="Unassembled WGS sequence"/>
</dbReference>
<dbReference type="GO" id="GO:0005737">
    <property type="term" value="C:cytoplasm"/>
    <property type="evidence" value="ECO:0007669"/>
    <property type="project" value="UniProtKB-SubCell"/>
</dbReference>
<dbReference type="RefSeq" id="WP_187302541.1">
    <property type="nucleotide sequence ID" value="NZ_CBCTON010000010.1"/>
</dbReference>
<keyword evidence="5" id="KW-1185">Reference proteome</keyword>
<dbReference type="CDD" id="cd00390">
    <property type="entry name" value="Urease_gamma"/>
    <property type="match status" value="1"/>
</dbReference>
<comment type="similarity">
    <text evidence="3">Belongs to the urease gamma subunit family.</text>
</comment>
<accession>A0A923SQG1</accession>
<dbReference type="AlphaFoldDB" id="A0A923SQG1"/>
<dbReference type="GO" id="GO:0043419">
    <property type="term" value="P:urea catabolic process"/>
    <property type="evidence" value="ECO:0007669"/>
    <property type="project" value="InterPro"/>
</dbReference>
<dbReference type="InterPro" id="IPR036463">
    <property type="entry name" value="Urease_gamma_sf"/>
</dbReference>
<protein>
    <recommendedName>
        <fullName evidence="3">Urease subunit gamma</fullName>
        <ecNumber evidence="3">3.5.1.5</ecNumber>
    </recommendedName>
</protein>
<keyword evidence="1 3" id="KW-0378">Hydrolase</keyword>